<name>A0AC58SJ28_TOBAC</name>
<dbReference type="RefSeq" id="XP_075084981.1">
    <property type="nucleotide sequence ID" value="XM_075228880.1"/>
</dbReference>
<reference evidence="1" key="1">
    <citation type="journal article" date="2014" name="Nat. Commun.">
        <title>The tobacco genome sequence and its comparison with those of tomato and potato.</title>
        <authorList>
            <person name="Sierro N."/>
            <person name="Battey J.N."/>
            <person name="Ouadi S."/>
            <person name="Bakaher N."/>
            <person name="Bovet L."/>
            <person name="Willig A."/>
            <person name="Goepfert S."/>
            <person name="Peitsch M.C."/>
            <person name="Ivanov N.V."/>
        </authorList>
    </citation>
    <scope>NUCLEOTIDE SEQUENCE [LARGE SCALE GENOMIC DNA]</scope>
</reference>
<evidence type="ECO:0000313" key="1">
    <source>
        <dbReference type="Proteomes" id="UP000790787"/>
    </source>
</evidence>
<accession>A0AC58SJ28</accession>
<proteinExistence type="predicted"/>
<organism evidence="1 2">
    <name type="scientific">Nicotiana tabacum</name>
    <name type="common">Common tobacco</name>
    <dbReference type="NCBI Taxonomy" id="4097"/>
    <lineage>
        <taxon>Eukaryota</taxon>
        <taxon>Viridiplantae</taxon>
        <taxon>Streptophyta</taxon>
        <taxon>Embryophyta</taxon>
        <taxon>Tracheophyta</taxon>
        <taxon>Spermatophyta</taxon>
        <taxon>Magnoliopsida</taxon>
        <taxon>eudicotyledons</taxon>
        <taxon>Gunneridae</taxon>
        <taxon>Pentapetalae</taxon>
        <taxon>asterids</taxon>
        <taxon>lamiids</taxon>
        <taxon>Solanales</taxon>
        <taxon>Solanaceae</taxon>
        <taxon>Nicotianoideae</taxon>
        <taxon>Nicotianeae</taxon>
        <taxon>Nicotiana</taxon>
    </lineage>
</organism>
<evidence type="ECO:0000313" key="2">
    <source>
        <dbReference type="RefSeq" id="XP_075084981.1"/>
    </source>
</evidence>
<protein>
    <submittedName>
        <fullName evidence="2">Uncharacterized protein LOC142168224</fullName>
    </submittedName>
</protein>
<gene>
    <name evidence="2" type="primary">LOC142168224</name>
</gene>
<reference evidence="2" key="2">
    <citation type="submission" date="2025-08" db="UniProtKB">
        <authorList>
            <consortium name="RefSeq"/>
        </authorList>
    </citation>
    <scope>IDENTIFICATION</scope>
    <source>
        <tissue evidence="2">Leaf</tissue>
    </source>
</reference>
<dbReference type="Proteomes" id="UP000790787">
    <property type="component" value="Chromosome 13"/>
</dbReference>
<keyword evidence="1" id="KW-1185">Reference proteome</keyword>
<sequence>MNGVVEAANKNIKRVLRKIVDNHRQWHDNLSFALLGYRNTIRASTGAPPYMLVHGTEVVIPTEVEIPSLRVIQEAKIDDAKRICVRQEQLMIIDEKIMDGVCHGQMYHNRMANTLNRKVKPRQFISGKLILKNIFSHQEEAKGKFTLNW</sequence>